<dbReference type="Gene3D" id="3.40.630.30">
    <property type="match status" value="1"/>
</dbReference>
<evidence type="ECO:0000259" key="3">
    <source>
        <dbReference type="PROSITE" id="PS51730"/>
    </source>
</evidence>
<dbReference type="STRING" id="407821.A0A087UW26"/>
<reference evidence="4 5" key="1">
    <citation type="submission" date="2013-11" db="EMBL/GenBank/DDBJ databases">
        <title>Genome sequencing of Stegodyphus mimosarum.</title>
        <authorList>
            <person name="Bechsgaard J."/>
        </authorList>
    </citation>
    <scope>NUCLEOTIDE SEQUENCE [LARGE SCALE GENOMIC DNA]</scope>
</reference>
<dbReference type="GO" id="GO:0019799">
    <property type="term" value="F:tubulin N-acetyltransferase activity"/>
    <property type="evidence" value="ECO:0007669"/>
    <property type="project" value="InterPro"/>
</dbReference>
<dbReference type="Pfam" id="PF05301">
    <property type="entry name" value="Acetyltransf_16"/>
    <property type="match status" value="1"/>
</dbReference>
<evidence type="ECO:0000313" key="4">
    <source>
        <dbReference type="EMBL" id="KFM81565.1"/>
    </source>
</evidence>
<name>A0A087UW26_STEMI</name>
<keyword evidence="5" id="KW-1185">Reference proteome</keyword>
<dbReference type="InterPro" id="IPR007965">
    <property type="entry name" value="GNAT_ATAT"/>
</dbReference>
<protein>
    <submittedName>
        <fullName evidence="4">Alpha-tubulin N-acetyltransferase</fullName>
    </submittedName>
</protein>
<sequence>MLKVGIKRLFICDELGAHNEVDPICVLDFYIHESKQRSGFGHTLFNAVLQAEKTSPEKLAIDRPTFKSLAFLQKHYGLSSPLVQPNHYVIFPGFFDGR</sequence>
<feature type="non-terminal residue" evidence="4">
    <location>
        <position position="98"/>
    </location>
</feature>
<gene>
    <name evidence="4" type="ORF">X975_04334</name>
</gene>
<dbReference type="GO" id="GO:0005874">
    <property type="term" value="C:microtubule"/>
    <property type="evidence" value="ECO:0007669"/>
    <property type="project" value="InterPro"/>
</dbReference>
<evidence type="ECO:0000256" key="2">
    <source>
        <dbReference type="ARBA" id="ARBA00023315"/>
    </source>
</evidence>
<dbReference type="PANTHER" id="PTHR12327">
    <property type="entry name" value="ALPHA-TUBULIN N-ACETYLTRANSFERASE 1"/>
    <property type="match status" value="1"/>
</dbReference>
<dbReference type="InterPro" id="IPR038746">
    <property type="entry name" value="Atat"/>
</dbReference>
<dbReference type="Proteomes" id="UP000054359">
    <property type="component" value="Unassembled WGS sequence"/>
</dbReference>
<accession>A0A087UW26</accession>
<evidence type="ECO:0000313" key="5">
    <source>
        <dbReference type="Proteomes" id="UP000054359"/>
    </source>
</evidence>
<feature type="domain" description="N-acetyltransferase" evidence="3">
    <location>
        <begin position="1"/>
        <end position="95"/>
    </location>
</feature>
<dbReference type="OrthoDB" id="447510at2759"/>
<dbReference type="EMBL" id="KK121934">
    <property type="protein sequence ID" value="KFM81565.1"/>
    <property type="molecule type" value="Genomic_DNA"/>
</dbReference>
<evidence type="ECO:0000256" key="1">
    <source>
        <dbReference type="ARBA" id="ARBA00022679"/>
    </source>
</evidence>
<dbReference type="PROSITE" id="PS51730">
    <property type="entry name" value="GNAT_ATAT"/>
    <property type="match status" value="1"/>
</dbReference>
<proteinExistence type="predicted"/>
<dbReference type="AlphaFoldDB" id="A0A087UW26"/>
<keyword evidence="1 4" id="KW-0808">Transferase</keyword>
<dbReference type="PANTHER" id="PTHR12327:SF0">
    <property type="entry name" value="ALPHA-TUBULIN N-ACETYLTRANSFERASE 1"/>
    <property type="match status" value="1"/>
</dbReference>
<organism evidence="4 5">
    <name type="scientific">Stegodyphus mimosarum</name>
    <name type="common">African social velvet spider</name>
    <dbReference type="NCBI Taxonomy" id="407821"/>
    <lineage>
        <taxon>Eukaryota</taxon>
        <taxon>Metazoa</taxon>
        <taxon>Ecdysozoa</taxon>
        <taxon>Arthropoda</taxon>
        <taxon>Chelicerata</taxon>
        <taxon>Arachnida</taxon>
        <taxon>Araneae</taxon>
        <taxon>Araneomorphae</taxon>
        <taxon>Entelegynae</taxon>
        <taxon>Eresoidea</taxon>
        <taxon>Eresidae</taxon>
        <taxon>Stegodyphus</taxon>
    </lineage>
</organism>
<dbReference type="OMA" id="QITTHES"/>
<keyword evidence="2" id="KW-0012">Acyltransferase</keyword>